<protein>
    <submittedName>
        <fullName evidence="1">ABC transporter type 1, transmembrane domain-containing protein</fullName>
    </submittedName>
</protein>
<dbReference type="EMBL" id="MU267777">
    <property type="protein sequence ID" value="KAH7909133.1"/>
    <property type="molecule type" value="Genomic_DNA"/>
</dbReference>
<sequence>MAIHLCDNSGPFDFSDPCVRLSWSTFLPATFVFALSIFAIRFPIPKFSRKVINAIQVRVTTYLTLHEAEALDADAPATVTESGLQGNVPLWRTLVFSFIGLFESLVWLAVGAYSLATDKTHIWFGVSPILIASTWLYATYKPIFWAKATVHYDLFSLYAIHLVSGVLLVGGALYEHKIFGVPLPPQLNLSALIVNLVAILVVLITAVEMPLALPSSRVKKEEVGVTVAPEDYTTLLGWITFSWVYPLVKKGGSTTMNEDDVWNLSVTMQSRPVFVKFSTIFSSSLIGRLWLANSLDILLDFFLTLITVVFQYGSPFFLKRILDAIDDPTPENRSRAYIYAFLAFLCTMCKAQADVQCLWFGRRAATRMRSELMAAIYDKALKRSDYSGIIDKDKLKEAADRKAGIDNSKNPTADDPKAGADVGKIVNLMAGDCNRVSRAPELCLFLFPAPLEIVIASVFLYDLLGISAFAGFVVLLAFWPLNSYVTKRSIRIQKGVSASRDKRMAVLNELISAVKFIKFFAWEERWIQRTMEARGVEMDWVVKARINSVMFSALWTSAPILVSLISFFTYVYRGNELTVSTAFTAIALFQMIREPLNIVPSFIVQALQTGVALKRIETYLNEDEVSDQVSSIKKTRSPANNNSDNDGLAIDNGTFKWNEVPEDATTDDGKAEATTKPDTNNSKASDAETKTTLDADLTAAALENEDHKFELRDISVRFPEAEL</sequence>
<reference evidence="1" key="1">
    <citation type="journal article" date="2021" name="New Phytol.">
        <title>Evolutionary innovations through gain and loss of genes in the ectomycorrhizal Boletales.</title>
        <authorList>
            <person name="Wu G."/>
            <person name="Miyauchi S."/>
            <person name="Morin E."/>
            <person name="Kuo A."/>
            <person name="Drula E."/>
            <person name="Varga T."/>
            <person name="Kohler A."/>
            <person name="Feng B."/>
            <person name="Cao Y."/>
            <person name="Lipzen A."/>
            <person name="Daum C."/>
            <person name="Hundley H."/>
            <person name="Pangilinan J."/>
            <person name="Johnson J."/>
            <person name="Barry K."/>
            <person name="LaButti K."/>
            <person name="Ng V."/>
            <person name="Ahrendt S."/>
            <person name="Min B."/>
            <person name="Choi I.G."/>
            <person name="Park H."/>
            <person name="Plett J.M."/>
            <person name="Magnuson J."/>
            <person name="Spatafora J.W."/>
            <person name="Nagy L.G."/>
            <person name="Henrissat B."/>
            <person name="Grigoriev I.V."/>
            <person name="Yang Z.L."/>
            <person name="Xu J."/>
            <person name="Martin F.M."/>
        </authorList>
    </citation>
    <scope>NUCLEOTIDE SEQUENCE</scope>
    <source>
        <strain evidence="1">ATCC 28755</strain>
    </source>
</reference>
<proteinExistence type="predicted"/>
<accession>A0ACB8A8W5</accession>
<feature type="non-terminal residue" evidence="1">
    <location>
        <position position="723"/>
    </location>
</feature>
<keyword evidence="1" id="KW-0472">Membrane</keyword>
<evidence type="ECO:0000313" key="1">
    <source>
        <dbReference type="EMBL" id="KAH7909133.1"/>
    </source>
</evidence>
<dbReference type="Proteomes" id="UP000790377">
    <property type="component" value="Unassembled WGS sequence"/>
</dbReference>
<evidence type="ECO:0000313" key="2">
    <source>
        <dbReference type="Proteomes" id="UP000790377"/>
    </source>
</evidence>
<organism evidence="1 2">
    <name type="scientific">Hygrophoropsis aurantiaca</name>
    <dbReference type="NCBI Taxonomy" id="72124"/>
    <lineage>
        <taxon>Eukaryota</taxon>
        <taxon>Fungi</taxon>
        <taxon>Dikarya</taxon>
        <taxon>Basidiomycota</taxon>
        <taxon>Agaricomycotina</taxon>
        <taxon>Agaricomycetes</taxon>
        <taxon>Agaricomycetidae</taxon>
        <taxon>Boletales</taxon>
        <taxon>Coniophorineae</taxon>
        <taxon>Hygrophoropsidaceae</taxon>
        <taxon>Hygrophoropsis</taxon>
    </lineage>
</organism>
<comment type="caution">
    <text evidence="1">The sequence shown here is derived from an EMBL/GenBank/DDBJ whole genome shotgun (WGS) entry which is preliminary data.</text>
</comment>
<gene>
    <name evidence="1" type="ORF">BJ138DRAFT_1090048</name>
</gene>
<name>A0ACB8A8W5_9AGAM</name>
<keyword evidence="1" id="KW-0812">Transmembrane</keyword>
<keyword evidence="2" id="KW-1185">Reference proteome</keyword>